<evidence type="ECO:0000313" key="2">
    <source>
        <dbReference type="Proteomes" id="UP000230423"/>
    </source>
</evidence>
<dbReference type="EMBL" id="KZ360052">
    <property type="protein sequence ID" value="PIO58748.1"/>
    <property type="molecule type" value="Genomic_DNA"/>
</dbReference>
<dbReference type="Proteomes" id="UP000230423">
    <property type="component" value="Unassembled WGS sequence"/>
</dbReference>
<dbReference type="InterPro" id="IPR036305">
    <property type="entry name" value="RGS_sf"/>
</dbReference>
<dbReference type="SUPFAM" id="SSF48097">
    <property type="entry name" value="Regulator of G-protein signaling, RGS"/>
    <property type="match status" value="1"/>
</dbReference>
<dbReference type="InterPro" id="IPR044926">
    <property type="entry name" value="RGS_subdomain_2"/>
</dbReference>
<organism evidence="1 2">
    <name type="scientific">Teladorsagia circumcincta</name>
    <name type="common">Brown stomach worm</name>
    <name type="synonym">Ostertagia circumcincta</name>
    <dbReference type="NCBI Taxonomy" id="45464"/>
    <lineage>
        <taxon>Eukaryota</taxon>
        <taxon>Metazoa</taxon>
        <taxon>Ecdysozoa</taxon>
        <taxon>Nematoda</taxon>
        <taxon>Chromadorea</taxon>
        <taxon>Rhabditida</taxon>
        <taxon>Rhabditina</taxon>
        <taxon>Rhabditomorpha</taxon>
        <taxon>Strongyloidea</taxon>
        <taxon>Trichostrongylidae</taxon>
        <taxon>Teladorsagia</taxon>
    </lineage>
</organism>
<reference evidence="1" key="1">
    <citation type="submission" date="2015-09" db="EMBL/GenBank/DDBJ databases">
        <title>Draft genome of the parasitic nematode Teladorsagia circumcincta isolate WARC Sus (inbred).</title>
        <authorList>
            <person name="Mitreva M."/>
        </authorList>
    </citation>
    <scope>NUCLEOTIDE SEQUENCE [LARGE SCALE GENOMIC DNA]</scope>
    <source>
        <strain evidence="1">S</strain>
    </source>
</reference>
<dbReference type="OrthoDB" id="1696305at2759"/>
<dbReference type="PANTHER" id="PTHR46406">
    <property type="entry name" value="NITRIC OXIDE-ASSOCIATED PROTEIN 1"/>
    <property type="match status" value="1"/>
</dbReference>
<proteinExistence type="predicted"/>
<name>A0A2G9TLJ5_TELCI</name>
<keyword evidence="2" id="KW-1185">Reference proteome</keyword>
<feature type="non-terminal residue" evidence="1">
    <location>
        <position position="300"/>
    </location>
</feature>
<sequence>VLNLFTLDELIHVLPRRLLQPRTALVPVGYSLLIGGVARIDVLETTMDRMVLLTTFVSADLPLNCMPTDEVESFLEENLGTKALVVPSGGKDRLAQWPAMEGQDFKLKGNKNGGAVADIVLSSIGWVLLTSPSKVPHISIRSYTPGGRGLAIRSPMLPYAAELRGKRIPATRFYKSRDVNFLTNFTEPTSQAIPDSLLQLKLSELLRDARQFSMFRLYLQDTRGPLHELSFLAEASRIHDSMQRKTESSAQIAYDIWQLFGQFVHDSAPERIEFDEEIVTEFKAAVECNNLLLLDKIIEK</sequence>
<dbReference type="InterPro" id="IPR052807">
    <property type="entry name" value="Mito_transl_resp_regulator"/>
</dbReference>
<dbReference type="PANTHER" id="PTHR46406:SF1">
    <property type="entry name" value="NITRIC OXIDE-ASSOCIATED PROTEIN 1"/>
    <property type="match status" value="1"/>
</dbReference>
<gene>
    <name evidence="1" type="ORF">TELCIR_19809</name>
</gene>
<dbReference type="Gene3D" id="1.10.167.10">
    <property type="entry name" value="Regulator of G-protein Signalling 4, domain 2"/>
    <property type="match status" value="1"/>
</dbReference>
<protein>
    <submittedName>
        <fullName evidence="1">Uncharacterized protein</fullName>
    </submittedName>
</protein>
<accession>A0A2G9TLJ5</accession>
<feature type="non-terminal residue" evidence="1">
    <location>
        <position position="1"/>
    </location>
</feature>
<evidence type="ECO:0000313" key="1">
    <source>
        <dbReference type="EMBL" id="PIO58748.1"/>
    </source>
</evidence>
<dbReference type="AlphaFoldDB" id="A0A2G9TLJ5"/>